<keyword evidence="1" id="KW-0472">Membrane</keyword>
<dbReference type="EMBL" id="UINC01207272">
    <property type="protein sequence ID" value="SVE29285.1"/>
    <property type="molecule type" value="Genomic_DNA"/>
</dbReference>
<name>A0A383CCA5_9ZZZZ</name>
<feature type="non-terminal residue" evidence="2">
    <location>
        <position position="1"/>
    </location>
</feature>
<protein>
    <submittedName>
        <fullName evidence="2">Uncharacterized protein</fullName>
    </submittedName>
</protein>
<dbReference type="AlphaFoldDB" id="A0A383CCA5"/>
<feature type="transmembrane region" description="Helical" evidence="1">
    <location>
        <begin position="151"/>
        <end position="173"/>
    </location>
</feature>
<organism evidence="2">
    <name type="scientific">marine metagenome</name>
    <dbReference type="NCBI Taxonomy" id="408172"/>
    <lineage>
        <taxon>unclassified sequences</taxon>
        <taxon>metagenomes</taxon>
        <taxon>ecological metagenomes</taxon>
    </lineage>
</organism>
<keyword evidence="1" id="KW-1133">Transmembrane helix</keyword>
<accession>A0A383CCA5</accession>
<gene>
    <name evidence="2" type="ORF">METZ01_LOCUS482139</name>
</gene>
<reference evidence="2" key="1">
    <citation type="submission" date="2018-05" db="EMBL/GenBank/DDBJ databases">
        <authorList>
            <person name="Lanie J.A."/>
            <person name="Ng W.-L."/>
            <person name="Kazmierczak K.M."/>
            <person name="Andrzejewski T.M."/>
            <person name="Davidsen T.M."/>
            <person name="Wayne K.J."/>
            <person name="Tettelin H."/>
            <person name="Glass J.I."/>
            <person name="Rusch D."/>
            <person name="Podicherti R."/>
            <person name="Tsui H.-C.T."/>
            <person name="Winkler M.E."/>
        </authorList>
    </citation>
    <scope>NUCLEOTIDE SEQUENCE</scope>
</reference>
<proteinExistence type="predicted"/>
<evidence type="ECO:0000256" key="1">
    <source>
        <dbReference type="SAM" id="Phobius"/>
    </source>
</evidence>
<sequence length="241" mass="26458">LWDGSNPSTEAIPIDSSIPITGAIKLQLICNWEQDQCSKQVDIILRLANMDVGQVSIDMPDENDYYYFEFYHQFDEIPADETFGIRLSFQKPGGVGDGYNLDLGRDNSWMDIPVLPPYQETIPGLDNPDGYVSPYSEASGFKVTETNSTSLFGLIFWGVLGIGIFVAGFGFLPPIPMKELAILFTGMGVLVSMLVAPIIAGPMSTSFAEDPDDPDVWTAEEIAQLGERDGTFLGDEMVEGY</sequence>
<feature type="non-terminal residue" evidence="2">
    <location>
        <position position="241"/>
    </location>
</feature>
<evidence type="ECO:0000313" key="2">
    <source>
        <dbReference type="EMBL" id="SVE29285.1"/>
    </source>
</evidence>
<keyword evidence="1" id="KW-0812">Transmembrane</keyword>
<feature type="transmembrane region" description="Helical" evidence="1">
    <location>
        <begin position="180"/>
        <end position="200"/>
    </location>
</feature>